<name>A0A7S0CPQ7_9EUKA</name>
<accession>A0A7S0CPQ7</accession>
<feature type="region of interest" description="Disordered" evidence="1">
    <location>
        <begin position="160"/>
        <end position="201"/>
    </location>
</feature>
<gene>
    <name evidence="2" type="ORF">LAMO00422_LOCUS302</name>
</gene>
<protein>
    <recommendedName>
        <fullName evidence="3">RelA/SpoT domain-containing protein</fullName>
    </recommendedName>
</protein>
<proteinExistence type="predicted"/>
<dbReference type="EMBL" id="HBEM01000415">
    <property type="protein sequence ID" value="CAD8428608.1"/>
    <property type="molecule type" value="Transcribed_RNA"/>
</dbReference>
<evidence type="ECO:0000313" key="2">
    <source>
        <dbReference type="EMBL" id="CAD8428608.1"/>
    </source>
</evidence>
<organism evidence="2">
    <name type="scientific">Amorphochlora amoebiformis</name>
    <dbReference type="NCBI Taxonomy" id="1561963"/>
    <lineage>
        <taxon>Eukaryota</taxon>
        <taxon>Sar</taxon>
        <taxon>Rhizaria</taxon>
        <taxon>Cercozoa</taxon>
        <taxon>Chlorarachniophyceae</taxon>
        <taxon>Amorphochlora</taxon>
    </lineage>
</organism>
<dbReference type="AlphaFoldDB" id="A0A7S0CPQ7"/>
<reference evidence="2" key="1">
    <citation type="submission" date="2021-01" db="EMBL/GenBank/DDBJ databases">
        <authorList>
            <person name="Corre E."/>
            <person name="Pelletier E."/>
            <person name="Niang G."/>
            <person name="Scheremetjew M."/>
            <person name="Finn R."/>
            <person name="Kale V."/>
            <person name="Holt S."/>
            <person name="Cochrane G."/>
            <person name="Meng A."/>
            <person name="Brown T."/>
            <person name="Cohen L."/>
        </authorList>
    </citation>
    <scope>NUCLEOTIDE SEQUENCE</scope>
    <source>
        <strain evidence="2">CCMP2058</strain>
    </source>
</reference>
<evidence type="ECO:0008006" key="3">
    <source>
        <dbReference type="Google" id="ProtNLM"/>
    </source>
</evidence>
<sequence length="412" mass="46824">MRTSSASHLVRFLPLLTLKLDPSRWNGEERVSRGDFRRRVAVWSQPAVGERLTYYYGPGSLGQEFDYGCGKIWGTLLETEQVVERVARMYKLDNGLVRERFGAINSTIDDLRRKAEVSAPHVTRDLFYSTHWLKGELLGLPQAVSAQTIASMIEDQLPFSSPEKHDLNSSDPLSPSSQAETEAKETRSYSRIFPPLPPSPLVDSQVIENQLTDQEEEHDVQAEAKLITALKAPIPINCIKTKRSCLHKILTQALLGQMPELTPSAAEEKLKDVLRFTIVFNDDPPGLHVARIKATLNDLESLGYVVEKVKNYWPRHGDNYSGVNCVLRTPSTDINPGFIWELQFHTPLSARTNAGTHQLFEEYRSATVDVERKRELFDQISQPWRYVPVPEGMLDRRNKLHPSMKTIRLNRP</sequence>
<evidence type="ECO:0000256" key="1">
    <source>
        <dbReference type="SAM" id="MobiDB-lite"/>
    </source>
</evidence>